<name>A0A6A6UEU7_9PEZI</name>
<proteinExistence type="predicted"/>
<dbReference type="Proteomes" id="UP000799302">
    <property type="component" value="Unassembled WGS sequence"/>
</dbReference>
<sequence length="67" mass="7365">MAEDWKAAITFSDRLNHTVEITAAYKAAHPELDSKEASTAARNLETTIFNDAKTLVISTVPRHPSPN</sequence>
<reference evidence="1" key="1">
    <citation type="journal article" date="2020" name="Stud. Mycol.">
        <title>101 Dothideomycetes genomes: a test case for predicting lifestyles and emergence of pathogens.</title>
        <authorList>
            <person name="Haridas S."/>
            <person name="Albert R."/>
            <person name="Binder M."/>
            <person name="Bloem J."/>
            <person name="Labutti K."/>
            <person name="Salamov A."/>
            <person name="Andreopoulos B."/>
            <person name="Baker S."/>
            <person name="Barry K."/>
            <person name="Bills G."/>
            <person name="Bluhm B."/>
            <person name="Cannon C."/>
            <person name="Castanera R."/>
            <person name="Culley D."/>
            <person name="Daum C."/>
            <person name="Ezra D."/>
            <person name="Gonzalez J."/>
            <person name="Henrissat B."/>
            <person name="Kuo A."/>
            <person name="Liang C."/>
            <person name="Lipzen A."/>
            <person name="Lutzoni F."/>
            <person name="Magnuson J."/>
            <person name="Mondo S."/>
            <person name="Nolan M."/>
            <person name="Ohm R."/>
            <person name="Pangilinan J."/>
            <person name="Park H.-J."/>
            <person name="Ramirez L."/>
            <person name="Alfaro M."/>
            <person name="Sun H."/>
            <person name="Tritt A."/>
            <person name="Yoshinaga Y."/>
            <person name="Zwiers L.-H."/>
            <person name="Turgeon B."/>
            <person name="Goodwin S."/>
            <person name="Spatafora J."/>
            <person name="Crous P."/>
            <person name="Grigoriev I."/>
        </authorList>
    </citation>
    <scope>NUCLEOTIDE SEQUENCE</scope>
    <source>
        <strain evidence="1">CBS 115976</strain>
    </source>
</reference>
<organism evidence="1 2">
    <name type="scientific">Microthyrium microscopicum</name>
    <dbReference type="NCBI Taxonomy" id="703497"/>
    <lineage>
        <taxon>Eukaryota</taxon>
        <taxon>Fungi</taxon>
        <taxon>Dikarya</taxon>
        <taxon>Ascomycota</taxon>
        <taxon>Pezizomycotina</taxon>
        <taxon>Dothideomycetes</taxon>
        <taxon>Dothideomycetes incertae sedis</taxon>
        <taxon>Microthyriales</taxon>
        <taxon>Microthyriaceae</taxon>
        <taxon>Microthyrium</taxon>
    </lineage>
</organism>
<protein>
    <submittedName>
        <fullName evidence="1">Uncharacterized protein</fullName>
    </submittedName>
</protein>
<accession>A0A6A6UEU7</accession>
<evidence type="ECO:0000313" key="1">
    <source>
        <dbReference type="EMBL" id="KAF2670805.1"/>
    </source>
</evidence>
<dbReference type="EMBL" id="MU004233">
    <property type="protein sequence ID" value="KAF2670805.1"/>
    <property type="molecule type" value="Genomic_DNA"/>
</dbReference>
<gene>
    <name evidence="1" type="ORF">BT63DRAFT_423101</name>
</gene>
<evidence type="ECO:0000313" key="2">
    <source>
        <dbReference type="Proteomes" id="UP000799302"/>
    </source>
</evidence>
<keyword evidence="2" id="KW-1185">Reference proteome</keyword>
<dbReference type="AlphaFoldDB" id="A0A6A6UEU7"/>